<evidence type="ECO:0000313" key="2">
    <source>
        <dbReference type="Proteomes" id="UP000321617"/>
    </source>
</evidence>
<dbReference type="EMBL" id="VLLL01000006">
    <property type="protein sequence ID" value="TWJ11762.1"/>
    <property type="molecule type" value="Genomic_DNA"/>
</dbReference>
<evidence type="ECO:0000313" key="1">
    <source>
        <dbReference type="EMBL" id="TWJ11762.1"/>
    </source>
</evidence>
<proteinExistence type="predicted"/>
<name>A0A562V1S5_9ACTN</name>
<comment type="caution">
    <text evidence="1">The sequence shown here is derived from an EMBL/GenBank/DDBJ whole genome shotgun (WGS) entry which is preliminary data.</text>
</comment>
<accession>A0A562V1S5</accession>
<sequence length="121" mass="13678">MSVEKSQTRWHCLQCGRHEADVLPMISQSAGLLFACMDHGMFQQCPVPATWLAQVYMEYRDKYWAEYLHRCIAKRWRELVSVPPAVLDLPTRPNAGCVCVVGGPDKGTTCRECGEYVPVTT</sequence>
<organism evidence="1 2">
    <name type="scientific">Stackebrandtia albiflava</name>
    <dbReference type="NCBI Taxonomy" id="406432"/>
    <lineage>
        <taxon>Bacteria</taxon>
        <taxon>Bacillati</taxon>
        <taxon>Actinomycetota</taxon>
        <taxon>Actinomycetes</taxon>
        <taxon>Glycomycetales</taxon>
        <taxon>Glycomycetaceae</taxon>
        <taxon>Stackebrandtia</taxon>
    </lineage>
</organism>
<dbReference type="AlphaFoldDB" id="A0A562V1S5"/>
<keyword evidence="2" id="KW-1185">Reference proteome</keyword>
<dbReference type="RefSeq" id="WP_147138351.1">
    <property type="nucleotide sequence ID" value="NZ_BAABIJ010000002.1"/>
</dbReference>
<protein>
    <submittedName>
        <fullName evidence="1">Uncharacterized protein</fullName>
    </submittedName>
</protein>
<reference evidence="1 2" key="1">
    <citation type="journal article" date="2013" name="Stand. Genomic Sci.">
        <title>Genomic Encyclopedia of Type Strains, Phase I: The one thousand microbial genomes (KMG-I) project.</title>
        <authorList>
            <person name="Kyrpides N.C."/>
            <person name="Woyke T."/>
            <person name="Eisen J.A."/>
            <person name="Garrity G."/>
            <person name="Lilburn T.G."/>
            <person name="Beck B.J."/>
            <person name="Whitman W.B."/>
            <person name="Hugenholtz P."/>
            <person name="Klenk H.P."/>
        </authorList>
    </citation>
    <scope>NUCLEOTIDE SEQUENCE [LARGE SCALE GENOMIC DNA]</scope>
    <source>
        <strain evidence="1 2">DSM 45044</strain>
    </source>
</reference>
<gene>
    <name evidence="1" type="ORF">LX16_2496</name>
</gene>
<dbReference type="Proteomes" id="UP000321617">
    <property type="component" value="Unassembled WGS sequence"/>
</dbReference>